<dbReference type="SUPFAM" id="SSF52113">
    <property type="entry name" value="BRCT domain"/>
    <property type="match status" value="1"/>
</dbReference>
<keyword evidence="3" id="KW-1185">Reference proteome</keyword>
<dbReference type="EMBL" id="MK838113">
    <property type="protein sequence ID" value="QDH46651.1"/>
    <property type="molecule type" value="Genomic_DNA"/>
</dbReference>
<dbReference type="GO" id="GO:0016874">
    <property type="term" value="F:ligase activity"/>
    <property type="evidence" value="ECO:0007669"/>
    <property type="project" value="UniProtKB-KW"/>
</dbReference>
<evidence type="ECO:0000313" key="3">
    <source>
        <dbReference type="Proteomes" id="UP000318298"/>
    </source>
</evidence>
<evidence type="ECO:0000313" key="2">
    <source>
        <dbReference type="EMBL" id="QDH46651.1"/>
    </source>
</evidence>
<feature type="domain" description="BRCT" evidence="1">
    <location>
        <begin position="411"/>
        <end position="470"/>
    </location>
</feature>
<protein>
    <submittedName>
        <fullName evidence="2">Putative DNA ligase/BRCA1 domain protein</fullName>
    </submittedName>
</protein>
<name>A0A514A068_9CAUD</name>
<dbReference type="Gene3D" id="3.40.50.10190">
    <property type="entry name" value="BRCT domain"/>
    <property type="match status" value="1"/>
</dbReference>
<gene>
    <name evidence="2" type="ORF">LAh7_39</name>
</gene>
<proteinExistence type="predicted"/>
<accession>A0A514A068</accession>
<dbReference type="InterPro" id="IPR036420">
    <property type="entry name" value="BRCT_dom_sf"/>
</dbReference>
<reference evidence="2 3" key="1">
    <citation type="submission" date="2019-04" db="EMBL/GenBank/DDBJ databases">
        <title>Novel bacteriophages capable of disrupting biofilms from clinical strains of Aeromonas hydrophila with intrinsic antibiotic resistance.</title>
        <authorList>
            <person name="Kabwe M."/>
            <person name="Brown T.L."/>
            <person name="Speirs L."/>
            <person name="Ku H."/>
            <person name="Leach M."/>
            <person name="Chan H.T."/>
            <person name="Petrovski S."/>
            <person name="Lock P."/>
            <person name="Tucci J."/>
        </authorList>
    </citation>
    <scope>NUCLEOTIDE SEQUENCE [LARGE SCALE GENOMIC DNA]</scope>
</reference>
<dbReference type="InterPro" id="IPR001357">
    <property type="entry name" value="BRCT_dom"/>
</dbReference>
<sequence length="486" mass="53735">MSEQNKKYRRKLIGWVPGTDKPLAVETDVYRVLDAFKVTDPCLQHLVKKALAPGDRGHKDLLQDYQDIIHSAHSAYDLLQAKYATTAESNLEQDAIPLGERRQQSPSTKFSIQMVLSEGDAELLKQQGSLASTISARQLLESMADRKIPGGKPIIITSPTKRLRWPDWMKQAIADMDWVHVAHDEWAADSCQMQNMPRAVAMDFSELERRAAATMGKAFSDYLAELTEACASNEDQAERKQRNNAMASYLFSAPYGKVEPNHVRLLQHTCPHCQGVILSCEIPSHKHGHRGYPDVTCPHCKDDLTGAEFVNWADVAAIFDNLIKVPPEHLRSFFKTVRLHRAGYGTNTSLRAALHNYFVQVLGGEADKADAFAVKVWPELPEDVKPVSGKALQRLRLERVTQALAGHGVTKGTEVVISGGCDFKDLIRDAVQELGGVVRASVTSTTKVVIVGHKPGAKLAKALELGVNIVFACNLRPAFTNTKSEE</sequence>
<dbReference type="Pfam" id="PF00533">
    <property type="entry name" value="BRCT"/>
    <property type="match status" value="1"/>
</dbReference>
<evidence type="ECO:0000259" key="1">
    <source>
        <dbReference type="Pfam" id="PF00533"/>
    </source>
</evidence>
<keyword evidence="2" id="KW-0436">Ligase</keyword>
<dbReference type="Proteomes" id="UP000318298">
    <property type="component" value="Segment"/>
</dbReference>
<organism evidence="2 3">
    <name type="scientific">Aeromonas phage LAh_7</name>
    <dbReference type="NCBI Taxonomy" id="2591031"/>
    <lineage>
        <taxon>Viruses</taxon>
        <taxon>Duplodnaviria</taxon>
        <taxon>Heunggongvirae</taxon>
        <taxon>Uroviricota</taxon>
        <taxon>Caudoviricetes</taxon>
        <taxon>Casjensviridae</taxon>
        <taxon>Sharonstreetvirus</taxon>
        <taxon>Sharonstreetvirus LAh7</taxon>
    </lineage>
</organism>